<dbReference type="EMBL" id="LACI01001623">
    <property type="protein sequence ID" value="KJU84100.1"/>
    <property type="molecule type" value="Genomic_DNA"/>
</dbReference>
<keyword evidence="2" id="KW-1185">Reference proteome</keyword>
<name>A0A0F3GQ89_9BACT</name>
<sequence>MAEQKLGVYQKEILAKLREAGGKGLSKSGLGIGPKGTSKAKALKDLEEKREVVNLKSCEGKSKTALYVLGEFNFIDKVCGFVEKLFAEKGVILPFSEKQIKDIQKGVKGATVIQVKLALTWLLNEALRGRHGAVAAGTGTPAPLERERVLAAYERVKERCGFVDVEIADLREELSVSQQQLEAFLLQESRHENAVLSQGDWSLSDEKTHSGAINLFGKPHLLVRFITINIGGS</sequence>
<organism evidence="1 2">
    <name type="scientific">Candidatus Magnetobacterium bavaricum</name>
    <dbReference type="NCBI Taxonomy" id="29290"/>
    <lineage>
        <taxon>Bacteria</taxon>
        <taxon>Pseudomonadati</taxon>
        <taxon>Nitrospirota</taxon>
        <taxon>Thermodesulfovibrionia</taxon>
        <taxon>Thermodesulfovibrionales</taxon>
        <taxon>Candidatus Magnetobacteriaceae</taxon>
        <taxon>Candidatus Magnetobacterium</taxon>
    </lineage>
</organism>
<evidence type="ECO:0000313" key="1">
    <source>
        <dbReference type="EMBL" id="KJU84100.1"/>
    </source>
</evidence>
<dbReference type="Proteomes" id="UP000033423">
    <property type="component" value="Unassembled WGS sequence"/>
</dbReference>
<evidence type="ECO:0000313" key="2">
    <source>
        <dbReference type="Proteomes" id="UP000033423"/>
    </source>
</evidence>
<protein>
    <submittedName>
        <fullName evidence="1">Uncharacterized protein</fullName>
    </submittedName>
</protein>
<gene>
    <name evidence="1" type="ORF">MBAV_003706</name>
</gene>
<reference evidence="1 2" key="1">
    <citation type="submission" date="2015-02" db="EMBL/GenBank/DDBJ databases">
        <title>Single-cell genomics of uncultivated deep-branching MTB reveals a conserved set of magnetosome genes.</title>
        <authorList>
            <person name="Kolinko S."/>
            <person name="Richter M."/>
            <person name="Glockner F.O."/>
            <person name="Brachmann A."/>
            <person name="Schuler D."/>
        </authorList>
    </citation>
    <scope>NUCLEOTIDE SEQUENCE [LARGE SCALE GENOMIC DNA]</scope>
    <source>
        <strain evidence="1">TM-1</strain>
    </source>
</reference>
<accession>A0A0F3GQ89</accession>
<proteinExistence type="predicted"/>
<dbReference type="AlphaFoldDB" id="A0A0F3GQ89"/>
<comment type="caution">
    <text evidence="1">The sequence shown here is derived from an EMBL/GenBank/DDBJ whole genome shotgun (WGS) entry which is preliminary data.</text>
</comment>